<protein>
    <submittedName>
        <fullName evidence="3">Isochorismatase hydrolase</fullName>
    </submittedName>
</protein>
<dbReference type="InterPro" id="IPR050272">
    <property type="entry name" value="Isochorismatase-like_hydrls"/>
</dbReference>
<dbReference type="STRING" id="743720.Psefu_1650"/>
<dbReference type="Pfam" id="PF00857">
    <property type="entry name" value="Isochorismatase"/>
    <property type="match status" value="1"/>
</dbReference>
<evidence type="ECO:0000256" key="1">
    <source>
        <dbReference type="ARBA" id="ARBA00022801"/>
    </source>
</evidence>
<name>F6AHV0_PSEF1</name>
<evidence type="ECO:0000259" key="2">
    <source>
        <dbReference type="Pfam" id="PF00857"/>
    </source>
</evidence>
<dbReference type="CDD" id="cd01014">
    <property type="entry name" value="nicotinamidase_related"/>
    <property type="match status" value="1"/>
</dbReference>
<dbReference type="eggNOG" id="COG1335">
    <property type="taxonomic scope" value="Bacteria"/>
</dbReference>
<dbReference type="AlphaFoldDB" id="F6AHV0"/>
<dbReference type="GO" id="GO:0016787">
    <property type="term" value="F:hydrolase activity"/>
    <property type="evidence" value="ECO:0007669"/>
    <property type="project" value="UniProtKB-KW"/>
</dbReference>
<dbReference type="HOGENOM" id="CLU_068979_5_5_6"/>
<dbReference type="InterPro" id="IPR036380">
    <property type="entry name" value="Isochorismatase-like_sf"/>
</dbReference>
<dbReference type="KEGG" id="pfv:Psefu_1650"/>
<dbReference type="PANTHER" id="PTHR43540">
    <property type="entry name" value="PEROXYUREIDOACRYLATE/UREIDOACRYLATE AMIDOHYDROLASE-RELATED"/>
    <property type="match status" value="1"/>
</dbReference>
<evidence type="ECO:0000313" key="3">
    <source>
        <dbReference type="EMBL" id="AEF21624.1"/>
    </source>
</evidence>
<accession>F6AHV0</accession>
<dbReference type="Gene3D" id="3.40.50.850">
    <property type="entry name" value="Isochorismatase-like"/>
    <property type="match status" value="1"/>
</dbReference>
<sequence length="177" mass="19196">MKALIVIDVQEGLFGPEPKPAFSSDIIARINTLTQRARQHGVPVIFVQHEATTGEHFTYGSEAWQLASGLATHERDSFVRKTTPDSFLRTDLEVVLKQAGVSQVIVCGYATEFCVDTTVRRAAGLGFEVILISDAHTTHDKPHASAADIIAHHTATLPSIRSFGVQISAQESTAVVF</sequence>
<evidence type="ECO:0000313" key="4">
    <source>
        <dbReference type="Proteomes" id="UP000000686"/>
    </source>
</evidence>
<organism evidence="3 4">
    <name type="scientific">Pseudomonas fulva (strain 12-X)</name>
    <dbReference type="NCBI Taxonomy" id="743720"/>
    <lineage>
        <taxon>Bacteria</taxon>
        <taxon>Pseudomonadati</taxon>
        <taxon>Pseudomonadota</taxon>
        <taxon>Gammaproteobacteria</taxon>
        <taxon>Pseudomonadales</taxon>
        <taxon>Pseudomonadaceae</taxon>
        <taxon>Pseudomonas</taxon>
    </lineage>
</organism>
<dbReference type="PANTHER" id="PTHR43540:SF14">
    <property type="entry name" value="ISOCHORISMATASE"/>
    <property type="match status" value="1"/>
</dbReference>
<gene>
    <name evidence="3" type="ordered locus">Psefu_1650</name>
</gene>
<dbReference type="SUPFAM" id="SSF52499">
    <property type="entry name" value="Isochorismatase-like hydrolases"/>
    <property type="match status" value="1"/>
</dbReference>
<keyword evidence="1 3" id="KW-0378">Hydrolase</keyword>
<dbReference type="EMBL" id="CP002727">
    <property type="protein sequence ID" value="AEF21624.1"/>
    <property type="molecule type" value="Genomic_DNA"/>
</dbReference>
<feature type="domain" description="Isochorismatase-like" evidence="2">
    <location>
        <begin position="3"/>
        <end position="149"/>
    </location>
</feature>
<dbReference type="Proteomes" id="UP000000686">
    <property type="component" value="Chromosome"/>
</dbReference>
<keyword evidence="4" id="KW-1185">Reference proteome</keyword>
<reference evidence="3 4" key="1">
    <citation type="submission" date="2011-04" db="EMBL/GenBank/DDBJ databases">
        <title>Complete sequence of Pseudomonas fulva 12-X.</title>
        <authorList>
            <consortium name="US DOE Joint Genome Institute"/>
            <person name="Lucas S."/>
            <person name="Han J."/>
            <person name="Lapidus A."/>
            <person name="Cheng J.-F."/>
            <person name="Goodwin L."/>
            <person name="Pitluck S."/>
            <person name="Peters L."/>
            <person name="Mikhailova N."/>
            <person name="Pagani I."/>
            <person name="Davenport K."/>
            <person name="Han C."/>
            <person name="Tapia R."/>
            <person name="Land M."/>
            <person name="Hauser L."/>
            <person name="Kyrpides N."/>
            <person name="Ivanova N."/>
            <person name="Pagani I."/>
            <person name="Lcollab F.I."/>
            <person name="Woyke T."/>
        </authorList>
    </citation>
    <scope>NUCLEOTIDE SEQUENCE [LARGE SCALE GENOMIC DNA]</scope>
    <source>
        <strain evidence="4">12-X</strain>
    </source>
</reference>
<dbReference type="InterPro" id="IPR000868">
    <property type="entry name" value="Isochorismatase-like_dom"/>
</dbReference>
<proteinExistence type="predicted"/>